<feature type="transmembrane region" description="Helical" evidence="2">
    <location>
        <begin position="104"/>
        <end position="122"/>
    </location>
</feature>
<name>A0ABN9QAF4_9DINO</name>
<protein>
    <recommendedName>
        <fullName evidence="5">Protein S-acyltransferase</fullName>
    </recommendedName>
</protein>
<reference evidence="3" key="1">
    <citation type="submission" date="2023-10" db="EMBL/GenBank/DDBJ databases">
        <authorList>
            <person name="Chen Y."/>
            <person name="Shah S."/>
            <person name="Dougan E. K."/>
            <person name="Thang M."/>
            <person name="Chan C."/>
        </authorList>
    </citation>
    <scope>NUCLEOTIDE SEQUENCE [LARGE SCALE GENOMIC DNA]</scope>
</reference>
<accession>A0ABN9QAF4</accession>
<keyword evidence="2" id="KW-1133">Transmembrane helix</keyword>
<proteinExistence type="predicted"/>
<evidence type="ECO:0000256" key="1">
    <source>
        <dbReference type="SAM" id="MobiDB-lite"/>
    </source>
</evidence>
<evidence type="ECO:0000313" key="4">
    <source>
        <dbReference type="Proteomes" id="UP001189429"/>
    </source>
</evidence>
<evidence type="ECO:0008006" key="5">
    <source>
        <dbReference type="Google" id="ProtNLM"/>
    </source>
</evidence>
<evidence type="ECO:0000313" key="3">
    <source>
        <dbReference type="EMBL" id="CAK0802814.1"/>
    </source>
</evidence>
<feature type="transmembrane region" description="Helical" evidence="2">
    <location>
        <begin position="49"/>
        <end position="71"/>
    </location>
</feature>
<organism evidence="3 4">
    <name type="scientific">Prorocentrum cordatum</name>
    <dbReference type="NCBI Taxonomy" id="2364126"/>
    <lineage>
        <taxon>Eukaryota</taxon>
        <taxon>Sar</taxon>
        <taxon>Alveolata</taxon>
        <taxon>Dinophyceae</taxon>
        <taxon>Prorocentrales</taxon>
        <taxon>Prorocentraceae</taxon>
        <taxon>Prorocentrum</taxon>
    </lineage>
</organism>
<comment type="caution">
    <text evidence="3">The sequence shown here is derived from an EMBL/GenBank/DDBJ whole genome shotgun (WGS) entry which is preliminary data.</text>
</comment>
<feature type="transmembrane region" description="Helical" evidence="2">
    <location>
        <begin position="134"/>
        <end position="153"/>
    </location>
</feature>
<keyword evidence="2" id="KW-0812">Transmembrane</keyword>
<keyword evidence="4" id="KW-1185">Reference proteome</keyword>
<dbReference type="EMBL" id="CAUYUJ010002888">
    <property type="protein sequence ID" value="CAK0802814.1"/>
    <property type="molecule type" value="Genomic_DNA"/>
</dbReference>
<evidence type="ECO:0000256" key="2">
    <source>
        <dbReference type="SAM" id="Phobius"/>
    </source>
</evidence>
<sequence>MAPPALFVAASTLAGVFWAAVLAFAAYHWRLAAALAAGEDGGHLDVRRLVQEFSAGLLLVLLACCGALFEVREARRALPRRAAAEEEGWCASCRWLLRHRTRRVLIACGYLATAGFLSDPGARDGSPAADAAGLAILCLGACVAALRLAAALWPRAAAQAELLAAPGAGAGAAAALSGRASLIARGPGGTTRPPRCCRLQRRLRASRGAGVSLVAGAAAGGLGEPVGRGAVSTRRAPAGHAREAGLQGPPKPGPHTPGMFRPMATVFWGAPMSWILEVSV</sequence>
<dbReference type="Proteomes" id="UP001189429">
    <property type="component" value="Unassembled WGS sequence"/>
</dbReference>
<gene>
    <name evidence="3" type="ORF">PCOR1329_LOCUS10189</name>
</gene>
<keyword evidence="2" id="KW-0472">Membrane</keyword>
<feature type="region of interest" description="Disordered" evidence="1">
    <location>
        <begin position="226"/>
        <end position="256"/>
    </location>
</feature>